<keyword evidence="2" id="KW-0472">Membrane</keyword>
<name>A0AAD5QLR7_PARTN</name>
<keyword evidence="2" id="KW-0812">Transmembrane</keyword>
<evidence type="ECO:0000313" key="3">
    <source>
        <dbReference type="EMBL" id="KAJ1356743.1"/>
    </source>
</evidence>
<feature type="transmembrane region" description="Helical" evidence="2">
    <location>
        <begin position="249"/>
        <end position="271"/>
    </location>
</feature>
<evidence type="ECO:0000256" key="1">
    <source>
        <dbReference type="SAM" id="MobiDB-lite"/>
    </source>
</evidence>
<feature type="transmembrane region" description="Helical" evidence="2">
    <location>
        <begin position="217"/>
        <end position="237"/>
    </location>
</feature>
<proteinExistence type="predicted"/>
<evidence type="ECO:0000256" key="2">
    <source>
        <dbReference type="SAM" id="Phobius"/>
    </source>
</evidence>
<feature type="region of interest" description="Disordered" evidence="1">
    <location>
        <begin position="1"/>
        <end position="28"/>
    </location>
</feature>
<feature type="transmembrane region" description="Helical" evidence="2">
    <location>
        <begin position="179"/>
        <end position="197"/>
    </location>
</feature>
<reference evidence="3" key="1">
    <citation type="submission" date="2021-06" db="EMBL/GenBank/DDBJ databases">
        <title>Parelaphostrongylus tenuis whole genome reference sequence.</title>
        <authorList>
            <person name="Garwood T.J."/>
            <person name="Larsen P.A."/>
            <person name="Fountain-Jones N.M."/>
            <person name="Garbe J.R."/>
            <person name="Macchietto M.G."/>
            <person name="Kania S.A."/>
            <person name="Gerhold R.W."/>
            <person name="Richards J.E."/>
            <person name="Wolf T.M."/>
        </authorList>
    </citation>
    <scope>NUCLEOTIDE SEQUENCE</scope>
    <source>
        <strain evidence="3">MNPRO001-30</strain>
        <tissue evidence="3">Meninges</tissue>
    </source>
</reference>
<organism evidence="3 4">
    <name type="scientific">Parelaphostrongylus tenuis</name>
    <name type="common">Meningeal worm</name>
    <dbReference type="NCBI Taxonomy" id="148309"/>
    <lineage>
        <taxon>Eukaryota</taxon>
        <taxon>Metazoa</taxon>
        <taxon>Ecdysozoa</taxon>
        <taxon>Nematoda</taxon>
        <taxon>Chromadorea</taxon>
        <taxon>Rhabditida</taxon>
        <taxon>Rhabditina</taxon>
        <taxon>Rhabditomorpha</taxon>
        <taxon>Strongyloidea</taxon>
        <taxon>Metastrongylidae</taxon>
        <taxon>Parelaphostrongylus</taxon>
    </lineage>
</organism>
<sequence length="356" mass="39977">MRRIKAPERPSISRSDTTQKSMSYPNSIRLDPIRVPRPTILRKSPIFDVNDRNISTISSSRGVTQAHVTPSHGLFTFPHHLRTRRLDDIILDPVNGELVTDANQVTLTAQEECSDQLQTVQTVPRIIQRVSPPLQPTLETLVPATQMPIMNNGVSTANNKRAMNARALCSNPSLGYQRIMFIFAKYPALVIAIVALWNIEGHGKDMTKSTTEKCAFYSSLLTAAIVLVSQIILHTNHHYSYKKARIMSYLYHFVMVIAFCSAVTSTVFAVINFSDIRQRTDMDESVYANNNGSYYTNQERAVHQAILAGGSGMTILLALASFIYGGIGLNLMKRRLVDEYEKEVRLSAYENQAFQY</sequence>
<protein>
    <submittedName>
        <fullName evidence="3">Uncharacterized protein</fullName>
    </submittedName>
</protein>
<dbReference type="Proteomes" id="UP001196413">
    <property type="component" value="Unassembled WGS sequence"/>
</dbReference>
<comment type="caution">
    <text evidence="3">The sequence shown here is derived from an EMBL/GenBank/DDBJ whole genome shotgun (WGS) entry which is preliminary data.</text>
</comment>
<feature type="compositionally biased region" description="Polar residues" evidence="1">
    <location>
        <begin position="12"/>
        <end position="26"/>
    </location>
</feature>
<feature type="transmembrane region" description="Helical" evidence="2">
    <location>
        <begin position="305"/>
        <end position="327"/>
    </location>
</feature>
<evidence type="ECO:0000313" key="4">
    <source>
        <dbReference type="Proteomes" id="UP001196413"/>
    </source>
</evidence>
<dbReference type="AlphaFoldDB" id="A0AAD5QLR7"/>
<dbReference type="EMBL" id="JAHQIW010002869">
    <property type="protein sequence ID" value="KAJ1356743.1"/>
    <property type="molecule type" value="Genomic_DNA"/>
</dbReference>
<accession>A0AAD5QLR7</accession>
<keyword evidence="4" id="KW-1185">Reference proteome</keyword>
<gene>
    <name evidence="3" type="ORF">KIN20_014496</name>
</gene>
<keyword evidence="2" id="KW-1133">Transmembrane helix</keyword>